<keyword evidence="3" id="KW-1185">Reference proteome</keyword>
<sequence length="526" mass="60249">MESAPLIPVEPPTSIKLDAFLRNREQRFLSLPAEIRFAIYKHAVMELLPICPMQVADGSNKFVWGRYRKVGGKGREGGSALEPAEKALTITQLTRTSRQIYLDLAADPSFYRSNVFSFRDPHQLHFFLAALMPERRRAIRNIRVHEVRHSPSSHEWAVTRFGSVLSGDRCRHLFTLLRGCRDLRRVVYLVSALPFTHPRSMATATRTNVGSTSAAWRPAASRARSANTVAETSAILRAVVPRARSAIRLDSPSLWDLPGFAIALNMGDFNEVVIELGEDAPEEALPRRFRERRDFVTVLREAETAFRDYQLRLQERRKRNPRTHPTDWEVYNATRGAGLDFPGDIRINQKGTPRGFETIPRHAAEGVLAWQVYRVRDVRRKGPVPEGRVLECLVEFADQGLSWEEARRLASWRHLCFIRSFYEELFRGEGDPRERLQAIERTPKPEEVKDALGDLVDSAPPYNGRSYWKEMTREREWAVRRLKRRVEHMKLNPAAEARGAEKQGTSGNASTEWTFRVSVMILEDQG</sequence>
<dbReference type="AlphaFoldDB" id="A0A4Q4TJY7"/>
<feature type="domain" description="DUF7730" evidence="1">
    <location>
        <begin position="28"/>
        <end position="145"/>
    </location>
</feature>
<gene>
    <name evidence="2" type="ORF">DL764_002521</name>
</gene>
<dbReference type="InterPro" id="IPR056632">
    <property type="entry name" value="DUF7730"/>
</dbReference>
<dbReference type="Pfam" id="PF24864">
    <property type="entry name" value="DUF7730"/>
    <property type="match status" value="1"/>
</dbReference>
<name>A0A4Q4TJY7_9PEZI</name>
<evidence type="ECO:0000259" key="1">
    <source>
        <dbReference type="Pfam" id="PF24864"/>
    </source>
</evidence>
<dbReference type="PANTHER" id="PTHR38790">
    <property type="entry name" value="2EXR DOMAIN-CONTAINING PROTEIN-RELATED"/>
    <property type="match status" value="1"/>
</dbReference>
<evidence type="ECO:0000313" key="3">
    <source>
        <dbReference type="Proteomes" id="UP000293360"/>
    </source>
</evidence>
<accession>A0A4Q4TJY7</accession>
<evidence type="ECO:0000313" key="2">
    <source>
        <dbReference type="EMBL" id="RYP07386.1"/>
    </source>
</evidence>
<dbReference type="OrthoDB" id="5413827at2759"/>
<dbReference type="Proteomes" id="UP000293360">
    <property type="component" value="Unassembled WGS sequence"/>
</dbReference>
<proteinExistence type="predicted"/>
<protein>
    <recommendedName>
        <fullName evidence="1">DUF7730 domain-containing protein</fullName>
    </recommendedName>
</protein>
<organism evidence="2 3">
    <name type="scientific">Monosporascus ibericus</name>
    <dbReference type="NCBI Taxonomy" id="155417"/>
    <lineage>
        <taxon>Eukaryota</taxon>
        <taxon>Fungi</taxon>
        <taxon>Dikarya</taxon>
        <taxon>Ascomycota</taxon>
        <taxon>Pezizomycotina</taxon>
        <taxon>Sordariomycetes</taxon>
        <taxon>Xylariomycetidae</taxon>
        <taxon>Xylariales</taxon>
        <taxon>Xylariales incertae sedis</taxon>
        <taxon>Monosporascus</taxon>
    </lineage>
</organism>
<dbReference type="PANTHER" id="PTHR38790:SF4">
    <property type="entry name" value="2EXR DOMAIN-CONTAINING PROTEIN"/>
    <property type="match status" value="1"/>
</dbReference>
<comment type="caution">
    <text evidence="2">The sequence shown here is derived from an EMBL/GenBank/DDBJ whole genome shotgun (WGS) entry which is preliminary data.</text>
</comment>
<dbReference type="EMBL" id="QJNU01000098">
    <property type="protein sequence ID" value="RYP07386.1"/>
    <property type="molecule type" value="Genomic_DNA"/>
</dbReference>
<reference evidence="2 3" key="1">
    <citation type="submission" date="2018-06" db="EMBL/GenBank/DDBJ databases">
        <title>Complete Genomes of Monosporascus.</title>
        <authorList>
            <person name="Robinson A.J."/>
            <person name="Natvig D.O."/>
        </authorList>
    </citation>
    <scope>NUCLEOTIDE SEQUENCE [LARGE SCALE GENOMIC DNA]</scope>
    <source>
        <strain evidence="2 3">CBS 110550</strain>
    </source>
</reference>